<evidence type="ECO:0000313" key="2">
    <source>
        <dbReference type="EMBL" id="CAL1593257.1"/>
    </source>
</evidence>
<reference evidence="2 3" key="1">
    <citation type="submission" date="2024-04" db="EMBL/GenBank/DDBJ databases">
        <authorList>
            <person name="Waldvogel A.-M."/>
            <person name="Schoenle A."/>
        </authorList>
    </citation>
    <scope>NUCLEOTIDE SEQUENCE [LARGE SCALE GENOMIC DNA]</scope>
</reference>
<dbReference type="AlphaFoldDB" id="A0AAV2KYT5"/>
<evidence type="ECO:0000256" key="1">
    <source>
        <dbReference type="SAM" id="MobiDB-lite"/>
    </source>
</evidence>
<evidence type="ECO:0000313" key="3">
    <source>
        <dbReference type="Proteomes" id="UP001497482"/>
    </source>
</evidence>
<dbReference type="EMBL" id="OZ035824">
    <property type="protein sequence ID" value="CAL1593257.1"/>
    <property type="molecule type" value="Genomic_DNA"/>
</dbReference>
<proteinExistence type="predicted"/>
<keyword evidence="3" id="KW-1185">Reference proteome</keyword>
<sequence length="74" mass="8484">MQWRVMQPVEIQSESEIQDINSAYILASKISNKKKEPEPSTFHSNTQVKNHVEPGRPTNPRFCKNGDHGPNRKP</sequence>
<name>A0AAV2KYT5_KNICA</name>
<gene>
    <name evidence="2" type="ORF">KC01_LOCUS22387</name>
</gene>
<dbReference type="Proteomes" id="UP001497482">
    <property type="component" value="Chromosome 2"/>
</dbReference>
<feature type="compositionally biased region" description="Basic and acidic residues" evidence="1">
    <location>
        <begin position="64"/>
        <end position="74"/>
    </location>
</feature>
<accession>A0AAV2KYT5</accession>
<feature type="region of interest" description="Disordered" evidence="1">
    <location>
        <begin position="32"/>
        <end position="74"/>
    </location>
</feature>
<protein>
    <submittedName>
        <fullName evidence="2">Uncharacterized protein</fullName>
    </submittedName>
</protein>
<organism evidence="2 3">
    <name type="scientific">Knipowitschia caucasica</name>
    <name type="common">Caucasian dwarf goby</name>
    <name type="synonym">Pomatoschistus caucasicus</name>
    <dbReference type="NCBI Taxonomy" id="637954"/>
    <lineage>
        <taxon>Eukaryota</taxon>
        <taxon>Metazoa</taxon>
        <taxon>Chordata</taxon>
        <taxon>Craniata</taxon>
        <taxon>Vertebrata</taxon>
        <taxon>Euteleostomi</taxon>
        <taxon>Actinopterygii</taxon>
        <taxon>Neopterygii</taxon>
        <taxon>Teleostei</taxon>
        <taxon>Neoteleostei</taxon>
        <taxon>Acanthomorphata</taxon>
        <taxon>Gobiaria</taxon>
        <taxon>Gobiiformes</taxon>
        <taxon>Gobioidei</taxon>
        <taxon>Gobiidae</taxon>
        <taxon>Gobiinae</taxon>
        <taxon>Knipowitschia</taxon>
    </lineage>
</organism>